<dbReference type="EMBL" id="AOIL01000070">
    <property type="protein sequence ID" value="ELY84808.1"/>
    <property type="molecule type" value="Genomic_DNA"/>
</dbReference>
<reference evidence="1 2" key="1">
    <citation type="journal article" date="2014" name="PLoS Genet.">
        <title>Phylogenetically driven sequencing of extremely halophilic archaea reveals strategies for static and dynamic osmo-response.</title>
        <authorList>
            <person name="Becker E.A."/>
            <person name="Seitzer P.M."/>
            <person name="Tritt A."/>
            <person name="Larsen D."/>
            <person name="Krusor M."/>
            <person name="Yao A.I."/>
            <person name="Wu D."/>
            <person name="Madern D."/>
            <person name="Eisen J.A."/>
            <person name="Darling A.E."/>
            <person name="Facciotti M.T."/>
        </authorList>
    </citation>
    <scope>NUCLEOTIDE SEQUENCE [LARGE SCALE GENOMIC DNA]</scope>
    <source>
        <strain evidence="1 2">DSM 12281</strain>
    </source>
</reference>
<evidence type="ECO:0000313" key="1">
    <source>
        <dbReference type="EMBL" id="ELY84808.1"/>
    </source>
</evidence>
<keyword evidence="2" id="KW-1185">Reference proteome</keyword>
<evidence type="ECO:0000313" key="2">
    <source>
        <dbReference type="Proteomes" id="UP000011648"/>
    </source>
</evidence>
<dbReference type="PATRIC" id="fig|1230458.4.peg.4379"/>
<protein>
    <submittedName>
        <fullName evidence="1">Uncharacterized protein</fullName>
    </submittedName>
</protein>
<dbReference type="STRING" id="1230458.C484_21713"/>
<accession>L9ZI17</accession>
<gene>
    <name evidence="1" type="ORF">C484_21713</name>
</gene>
<dbReference type="OrthoDB" id="256291at2157"/>
<sequence>MSRSENATMQIGCPECDTTVITAVPAGPGLVDDRTADRLRGTETACRNCGHELELYFY</sequence>
<dbReference type="AlphaFoldDB" id="L9ZI17"/>
<name>L9ZI17_9EURY</name>
<proteinExistence type="predicted"/>
<dbReference type="RefSeq" id="WP_006827895.1">
    <property type="nucleotide sequence ID" value="NZ_AOIL01000070.1"/>
</dbReference>
<comment type="caution">
    <text evidence="1">The sequence shown here is derived from an EMBL/GenBank/DDBJ whole genome shotgun (WGS) entry which is preliminary data.</text>
</comment>
<organism evidence="1 2">
    <name type="scientific">Natrialba taiwanensis DSM 12281</name>
    <dbReference type="NCBI Taxonomy" id="1230458"/>
    <lineage>
        <taxon>Archaea</taxon>
        <taxon>Methanobacteriati</taxon>
        <taxon>Methanobacteriota</taxon>
        <taxon>Stenosarchaea group</taxon>
        <taxon>Halobacteria</taxon>
        <taxon>Halobacteriales</taxon>
        <taxon>Natrialbaceae</taxon>
        <taxon>Natrialba</taxon>
    </lineage>
</organism>
<dbReference type="Proteomes" id="UP000011648">
    <property type="component" value="Unassembled WGS sequence"/>
</dbReference>